<name>A0A059EW46_9MICR</name>
<dbReference type="HOGENOM" id="CLU_3406298_0_0_1"/>
<dbReference type="EMBL" id="KK365511">
    <property type="protein sequence ID" value="KCZ78979.1"/>
    <property type="molecule type" value="Genomic_DNA"/>
</dbReference>
<dbReference type="VEuPathDB" id="MicrosporidiaDB:H312_03638"/>
<organism evidence="1 2">
    <name type="scientific">Anncaliia algerae PRA339</name>
    <dbReference type="NCBI Taxonomy" id="1288291"/>
    <lineage>
        <taxon>Eukaryota</taxon>
        <taxon>Fungi</taxon>
        <taxon>Fungi incertae sedis</taxon>
        <taxon>Microsporidia</taxon>
        <taxon>Tubulinosematoidea</taxon>
        <taxon>Tubulinosematidae</taxon>
        <taxon>Anncaliia</taxon>
    </lineage>
</organism>
<evidence type="ECO:0000313" key="1">
    <source>
        <dbReference type="EMBL" id="KCZ78979.1"/>
    </source>
</evidence>
<reference evidence="2" key="1">
    <citation type="submission" date="2013-02" db="EMBL/GenBank/DDBJ databases">
        <authorList>
            <consortium name="The Broad Institute Genome Sequencing Platform"/>
            <person name="Cuomo C."/>
            <person name="Becnel J."/>
            <person name="Sanscrainte N."/>
            <person name="Walker B."/>
            <person name="Young S.K."/>
            <person name="Zeng Q."/>
            <person name="Gargeya S."/>
            <person name="Fitzgerald M."/>
            <person name="Haas B."/>
            <person name="Abouelleil A."/>
            <person name="Alvarado L."/>
            <person name="Arachchi H.M."/>
            <person name="Berlin A.M."/>
            <person name="Chapman S.B."/>
            <person name="Dewar J."/>
            <person name="Goldberg J."/>
            <person name="Griggs A."/>
            <person name="Gujja S."/>
            <person name="Hansen M."/>
            <person name="Howarth C."/>
            <person name="Imamovic A."/>
            <person name="Larimer J."/>
            <person name="McCowan C."/>
            <person name="Murphy C."/>
            <person name="Neiman D."/>
            <person name="Pearson M."/>
            <person name="Priest M."/>
            <person name="Roberts A."/>
            <person name="Saif S."/>
            <person name="Shea T."/>
            <person name="Sisk P."/>
            <person name="Sykes S."/>
            <person name="Wortman J."/>
            <person name="Nusbaum C."/>
            <person name="Birren B."/>
        </authorList>
    </citation>
    <scope>NUCLEOTIDE SEQUENCE [LARGE SCALE GENOMIC DNA]</scope>
    <source>
        <strain evidence="2">PRA339</strain>
    </source>
</reference>
<proteinExistence type="predicted"/>
<gene>
    <name evidence="1" type="ORF">H312_03638</name>
</gene>
<accession>A0A059EW46</accession>
<protein>
    <submittedName>
        <fullName evidence="1">Uncharacterized protein</fullName>
    </submittedName>
</protein>
<dbReference type="Proteomes" id="UP000030655">
    <property type="component" value="Unassembled WGS sequence"/>
</dbReference>
<sequence>MIKTSYKNVKNLARKINENIKIKFLDLKNN</sequence>
<reference evidence="1 2" key="2">
    <citation type="submission" date="2014-03" db="EMBL/GenBank/DDBJ databases">
        <title>The Genome Sequence of Anncaliia algerae insect isolate PRA339.</title>
        <authorList>
            <consortium name="The Broad Institute Genome Sequencing Platform"/>
            <consortium name="The Broad Institute Genome Sequencing Center for Infectious Disease"/>
            <person name="Cuomo C."/>
            <person name="Becnel J."/>
            <person name="Sanscrainte N."/>
            <person name="Walker B."/>
            <person name="Young S.K."/>
            <person name="Zeng Q."/>
            <person name="Gargeya S."/>
            <person name="Fitzgerald M."/>
            <person name="Haas B."/>
            <person name="Abouelleil A."/>
            <person name="Alvarado L."/>
            <person name="Arachchi H.M."/>
            <person name="Berlin A.M."/>
            <person name="Chapman S.B."/>
            <person name="Dewar J."/>
            <person name="Goldberg J."/>
            <person name="Griggs A."/>
            <person name="Gujja S."/>
            <person name="Hansen M."/>
            <person name="Howarth C."/>
            <person name="Imamovic A."/>
            <person name="Larimer J."/>
            <person name="McCowan C."/>
            <person name="Murphy C."/>
            <person name="Neiman D."/>
            <person name="Pearson M."/>
            <person name="Priest M."/>
            <person name="Roberts A."/>
            <person name="Saif S."/>
            <person name="Shea T."/>
            <person name="Sisk P."/>
            <person name="Sykes S."/>
            <person name="Wortman J."/>
            <person name="Nusbaum C."/>
            <person name="Birren B."/>
        </authorList>
    </citation>
    <scope>NUCLEOTIDE SEQUENCE [LARGE SCALE GENOMIC DNA]</scope>
    <source>
        <strain evidence="1 2">PRA339</strain>
    </source>
</reference>
<evidence type="ECO:0000313" key="2">
    <source>
        <dbReference type="Proteomes" id="UP000030655"/>
    </source>
</evidence>
<dbReference type="AlphaFoldDB" id="A0A059EW46"/>
<keyword evidence="2" id="KW-1185">Reference proteome</keyword>